<feature type="domain" description="DUF4145" evidence="1">
    <location>
        <begin position="118"/>
        <end position="201"/>
    </location>
</feature>
<name>A0AB34D282_BACCE</name>
<evidence type="ECO:0000313" key="3">
    <source>
        <dbReference type="Proteomes" id="UP000477920"/>
    </source>
</evidence>
<gene>
    <name evidence="2" type="ORF">F8158_21250</name>
</gene>
<dbReference type="Proteomes" id="UP000477920">
    <property type="component" value="Unassembled WGS sequence"/>
</dbReference>
<proteinExistence type="predicted"/>
<dbReference type="Pfam" id="PF13643">
    <property type="entry name" value="DUF4145"/>
    <property type="match status" value="1"/>
</dbReference>
<reference evidence="2 3" key="1">
    <citation type="submission" date="2019-10" db="EMBL/GenBank/DDBJ databases">
        <title>Bacillus from the desert of Cuatro Cinegas, Coahuila.</title>
        <authorList>
            <person name="Olmedo-Alvarez G."/>
            <person name="Saldana S."/>
            <person name="Barcelo D."/>
        </authorList>
    </citation>
    <scope>NUCLEOTIDE SEQUENCE [LARGE SCALE GENOMIC DNA]</scope>
    <source>
        <strain evidence="2 3">CH101a_3T</strain>
    </source>
</reference>
<dbReference type="EMBL" id="WBPB01000059">
    <property type="protein sequence ID" value="KAB2493908.1"/>
    <property type="molecule type" value="Genomic_DNA"/>
</dbReference>
<organism evidence="2 3">
    <name type="scientific">Bacillus cereus</name>
    <dbReference type="NCBI Taxonomy" id="1396"/>
    <lineage>
        <taxon>Bacteria</taxon>
        <taxon>Bacillati</taxon>
        <taxon>Bacillota</taxon>
        <taxon>Bacilli</taxon>
        <taxon>Bacillales</taxon>
        <taxon>Bacillaceae</taxon>
        <taxon>Bacillus</taxon>
        <taxon>Bacillus cereus group</taxon>
    </lineage>
</organism>
<protein>
    <submittedName>
        <fullName evidence="2">DUF4145 domain-containing protein</fullName>
    </submittedName>
</protein>
<evidence type="ECO:0000259" key="1">
    <source>
        <dbReference type="Pfam" id="PF13643"/>
    </source>
</evidence>
<evidence type="ECO:0000313" key="2">
    <source>
        <dbReference type="EMBL" id="KAB2493908.1"/>
    </source>
</evidence>
<dbReference type="InterPro" id="IPR025285">
    <property type="entry name" value="DUF4145"/>
</dbReference>
<sequence length="230" mass="26568">MKSLGRRTMKKFIAPTLHTEIFDCPHCEVRAKHEWLTVYKEGVSVDIAAYKSHEELMEQFQSNPSIQLPNLYWEFNISVCTVCTEYMIWKKDEIIYPTSHNVEEARSDMPESVKSLYNEARGIVRLSPKSACALLRLSLEKLLVHLGCPESKRVVDNIKLLKEQGKVDEYVYDALESVRLVGNNAVHPGKINIDDNPDYAHILFSLLNYIVDELISRPARAKEFRESIRR</sequence>
<accession>A0AB34D282</accession>
<dbReference type="AlphaFoldDB" id="A0AB34D282"/>
<comment type="caution">
    <text evidence="2">The sequence shown here is derived from an EMBL/GenBank/DDBJ whole genome shotgun (WGS) entry which is preliminary data.</text>
</comment>